<dbReference type="AlphaFoldDB" id="A0A9P8L8N6"/>
<keyword evidence="3" id="KW-1185">Reference proteome</keyword>
<comment type="caution">
    <text evidence="2">The sequence shown here is derived from an EMBL/GenBank/DDBJ whole genome shotgun (WGS) entry which is preliminary data.</text>
</comment>
<feature type="compositionally biased region" description="Acidic residues" evidence="1">
    <location>
        <begin position="65"/>
        <end position="78"/>
    </location>
</feature>
<evidence type="ECO:0000313" key="3">
    <source>
        <dbReference type="Proteomes" id="UP000750711"/>
    </source>
</evidence>
<proteinExistence type="predicted"/>
<evidence type="ECO:0000313" key="2">
    <source>
        <dbReference type="EMBL" id="KAH0556366.1"/>
    </source>
</evidence>
<reference evidence="2" key="1">
    <citation type="submission" date="2021-03" db="EMBL/GenBank/DDBJ databases">
        <title>Comparative genomics and phylogenomic investigation of the class Geoglossomycetes provide insights into ecological specialization and systematics.</title>
        <authorList>
            <person name="Melie T."/>
            <person name="Pirro S."/>
            <person name="Miller A.N."/>
            <person name="Quandt A."/>
        </authorList>
    </citation>
    <scope>NUCLEOTIDE SEQUENCE</scope>
    <source>
        <strain evidence="2">CAQ_001_2017</strain>
    </source>
</reference>
<feature type="region of interest" description="Disordered" evidence="1">
    <location>
        <begin position="40"/>
        <end position="91"/>
    </location>
</feature>
<dbReference type="Proteomes" id="UP000750711">
    <property type="component" value="Unassembled WGS sequence"/>
</dbReference>
<protein>
    <submittedName>
        <fullName evidence="2">Uncharacterized protein</fullName>
    </submittedName>
</protein>
<sequence length="91" mass="10080">MTDKPIEIPYSRLAHLLALAIETHQFVEQELGVRRTLPAGVQLERGGSPHPPEELDSSDEAKWQEEEETAEASMEAEDKDWGRGGGGGRRV</sequence>
<gene>
    <name evidence="2" type="ORF">GP486_005712</name>
</gene>
<dbReference type="EMBL" id="JAGHQM010001124">
    <property type="protein sequence ID" value="KAH0556366.1"/>
    <property type="molecule type" value="Genomic_DNA"/>
</dbReference>
<accession>A0A9P8L8N6</accession>
<name>A0A9P8L8N6_9PEZI</name>
<organism evidence="2 3">
    <name type="scientific">Trichoglossum hirsutum</name>
    <dbReference type="NCBI Taxonomy" id="265104"/>
    <lineage>
        <taxon>Eukaryota</taxon>
        <taxon>Fungi</taxon>
        <taxon>Dikarya</taxon>
        <taxon>Ascomycota</taxon>
        <taxon>Pezizomycotina</taxon>
        <taxon>Geoglossomycetes</taxon>
        <taxon>Geoglossales</taxon>
        <taxon>Geoglossaceae</taxon>
        <taxon>Trichoglossum</taxon>
    </lineage>
</organism>
<evidence type="ECO:0000256" key="1">
    <source>
        <dbReference type="SAM" id="MobiDB-lite"/>
    </source>
</evidence>